<evidence type="ECO:0000313" key="2">
    <source>
        <dbReference type="Proteomes" id="UP000038045"/>
    </source>
</evidence>
<dbReference type="Proteomes" id="UP000038045">
    <property type="component" value="Unplaced"/>
</dbReference>
<dbReference type="PROSITE" id="PS51885">
    <property type="entry name" value="NEPRILYSIN"/>
    <property type="match status" value="1"/>
</dbReference>
<dbReference type="PANTHER" id="PTHR11733:SF237">
    <property type="entry name" value="NEPRILYSIN-LIKE 4"/>
    <property type="match status" value="1"/>
</dbReference>
<proteinExistence type="predicted"/>
<feature type="domain" description="Peptidase M13 C-terminal" evidence="1">
    <location>
        <begin position="122"/>
        <end position="330"/>
    </location>
</feature>
<accession>A0A0N4ZZM1</accession>
<dbReference type="PRINTS" id="PR00786">
    <property type="entry name" value="NEPRILYSIN"/>
</dbReference>
<evidence type="ECO:0000259" key="1">
    <source>
        <dbReference type="Pfam" id="PF01431"/>
    </source>
</evidence>
<organism evidence="2 3">
    <name type="scientific">Parastrongyloides trichosuri</name>
    <name type="common">Possum-specific nematode worm</name>
    <dbReference type="NCBI Taxonomy" id="131310"/>
    <lineage>
        <taxon>Eukaryota</taxon>
        <taxon>Metazoa</taxon>
        <taxon>Ecdysozoa</taxon>
        <taxon>Nematoda</taxon>
        <taxon>Chromadorea</taxon>
        <taxon>Rhabditida</taxon>
        <taxon>Tylenchina</taxon>
        <taxon>Panagrolaimomorpha</taxon>
        <taxon>Strongyloidoidea</taxon>
        <taxon>Strongyloididae</taxon>
        <taxon>Parastrongyloides</taxon>
    </lineage>
</organism>
<reference evidence="3" key="1">
    <citation type="submission" date="2017-02" db="UniProtKB">
        <authorList>
            <consortium name="WormBaseParasite"/>
        </authorList>
    </citation>
    <scope>IDENTIFICATION</scope>
</reference>
<dbReference type="Gene3D" id="1.10.1380.10">
    <property type="entry name" value="Neutral endopeptidase , domain2"/>
    <property type="match status" value="1"/>
</dbReference>
<dbReference type="InterPro" id="IPR000718">
    <property type="entry name" value="Peptidase_M13"/>
</dbReference>
<dbReference type="SUPFAM" id="SSF55486">
    <property type="entry name" value="Metalloproteases ('zincins'), catalytic domain"/>
    <property type="match status" value="1"/>
</dbReference>
<sequence length="335" mass="39583">MNALIIKEVIGYENVNKRFEEAKIMFIEMKKILKEIIEGKKWLDRDTKDRIIKKVNDITYYDKIYNDYHNLTNVEKLYELLIYGKKQNYFFIKMYTKFFKELIENSLPEGYEGYIIEILTDNASYFTRSFKIFTLLGYMLEPIFDTHFMIPMKYGSLGSILGHEILHSLDHSNLGIISKYTSGEILSEYSRKEYNIRRQCLVDQYSKYDVRLPGTKIDGVATYDENLSDNSGLKLAYKAYKRYQEKYGSDKNKINGFTRYSNDQLFFISYAHSFCSKVTDEKKMEIINKKVYHLPSDLRIIISIGNQKEFSNAFNCKIGSVMNPKDKCEVWKVKH</sequence>
<dbReference type="GO" id="GO:0016485">
    <property type="term" value="P:protein processing"/>
    <property type="evidence" value="ECO:0007669"/>
    <property type="project" value="TreeGrafter"/>
</dbReference>
<dbReference type="GO" id="GO:0005886">
    <property type="term" value="C:plasma membrane"/>
    <property type="evidence" value="ECO:0007669"/>
    <property type="project" value="TreeGrafter"/>
</dbReference>
<dbReference type="Pfam" id="PF01431">
    <property type="entry name" value="Peptidase_M13"/>
    <property type="match status" value="1"/>
</dbReference>
<dbReference type="PANTHER" id="PTHR11733">
    <property type="entry name" value="ZINC METALLOPROTEASE FAMILY M13 NEPRILYSIN-RELATED"/>
    <property type="match status" value="1"/>
</dbReference>
<keyword evidence="2" id="KW-1185">Reference proteome</keyword>
<dbReference type="AlphaFoldDB" id="A0A0N4ZZM1"/>
<name>A0A0N4ZZM1_PARTI</name>
<dbReference type="Gene3D" id="3.40.390.10">
    <property type="entry name" value="Collagenase (Catalytic Domain)"/>
    <property type="match status" value="1"/>
</dbReference>
<dbReference type="InterPro" id="IPR018497">
    <property type="entry name" value="Peptidase_M13_C"/>
</dbReference>
<dbReference type="InterPro" id="IPR042089">
    <property type="entry name" value="Peptidase_M13_dom_2"/>
</dbReference>
<dbReference type="WBParaSite" id="PTRK_0001442900.1">
    <property type="protein sequence ID" value="PTRK_0001442900.1"/>
    <property type="gene ID" value="PTRK_0001442900"/>
</dbReference>
<dbReference type="STRING" id="131310.A0A0N4ZZM1"/>
<dbReference type="GO" id="GO:0004222">
    <property type="term" value="F:metalloendopeptidase activity"/>
    <property type="evidence" value="ECO:0007669"/>
    <property type="project" value="InterPro"/>
</dbReference>
<evidence type="ECO:0000313" key="3">
    <source>
        <dbReference type="WBParaSite" id="PTRK_0001442900.1"/>
    </source>
</evidence>
<protein>
    <submittedName>
        <fullName evidence="3">Peptidase_M13 domain-containing protein</fullName>
    </submittedName>
</protein>
<dbReference type="InterPro" id="IPR024079">
    <property type="entry name" value="MetalloPept_cat_dom_sf"/>
</dbReference>